<dbReference type="Proteomes" id="UP000746747">
    <property type="component" value="Unassembled WGS sequence"/>
</dbReference>
<sequence>MILLNINVIITILVIFLIIIPTHCYSNIPPEAEMTAIEIILYHGYPAQVFHAQTIDGYILDLHRIPFGKNGCSNNQKYRPVIFLQHSLLGSSAEWHVKYSVKDELFWKFSWDEMAKFDLDAMFDVVLHETKKSSLYYVGFSQGTLIMFAKLSQDPKFASKIRKFFALGPVATVANVKGLFRLFATIISRNTKLMWRIFGNKYFTLTSKLAKIIGMLICEKSFFDPICDEILYQIAGPMSDQFNKSRLSVYIKGVGGTSVMNMIHLVQMVNSGKMQAYDYESVEQNQLHYGADSPPIYNLSSINVPIYLYWSTNDWLATAEDVENSLLSILPKNSIKMRKKFKNYNHLDFIWGLRAAAGIYKPIISIIKDHRAEDLPNNFKIAKNF</sequence>
<evidence type="ECO:0000313" key="12">
    <source>
        <dbReference type="Proteomes" id="UP000746747"/>
    </source>
</evidence>
<dbReference type="OrthoDB" id="5837753at2759"/>
<evidence type="ECO:0000256" key="6">
    <source>
        <dbReference type="ARBA" id="ARBA00023180"/>
    </source>
</evidence>
<organism evidence="11 12">
    <name type="scientific">Cercopithifilaria johnstoni</name>
    <dbReference type="NCBI Taxonomy" id="2874296"/>
    <lineage>
        <taxon>Eukaryota</taxon>
        <taxon>Metazoa</taxon>
        <taxon>Ecdysozoa</taxon>
        <taxon>Nematoda</taxon>
        <taxon>Chromadorea</taxon>
        <taxon>Rhabditida</taxon>
        <taxon>Spirurina</taxon>
        <taxon>Spiruromorpha</taxon>
        <taxon>Filarioidea</taxon>
        <taxon>Onchocercidae</taxon>
        <taxon>Cercopithifilaria</taxon>
    </lineage>
</organism>
<keyword evidence="6" id="KW-0325">Glycoprotein</keyword>
<keyword evidence="2 9" id="KW-0732">Signal</keyword>
<dbReference type="Pfam" id="PF04083">
    <property type="entry name" value="Abhydro_lipase"/>
    <property type="match status" value="1"/>
</dbReference>
<protein>
    <recommendedName>
        <fullName evidence="7">Lipase</fullName>
    </recommendedName>
</protein>
<evidence type="ECO:0000256" key="2">
    <source>
        <dbReference type="ARBA" id="ARBA00022729"/>
    </source>
</evidence>
<dbReference type="InterPro" id="IPR025483">
    <property type="entry name" value="Lipase_euk"/>
</dbReference>
<comment type="similarity">
    <text evidence="1 7">Belongs to the AB hydrolase superfamily. Lipase family.</text>
</comment>
<dbReference type="GO" id="GO:0016788">
    <property type="term" value="F:hydrolase activity, acting on ester bonds"/>
    <property type="evidence" value="ECO:0007669"/>
    <property type="project" value="InterPro"/>
</dbReference>
<gene>
    <name evidence="11" type="ORF">CJOHNSTONI_LOCUS9434</name>
</gene>
<dbReference type="SUPFAM" id="SSF53474">
    <property type="entry name" value="alpha/beta-Hydrolases"/>
    <property type="match status" value="1"/>
</dbReference>
<dbReference type="Gene3D" id="3.40.50.1820">
    <property type="entry name" value="alpha/beta hydrolase"/>
    <property type="match status" value="2"/>
</dbReference>
<keyword evidence="4 7" id="KW-0442">Lipid degradation</keyword>
<keyword evidence="5" id="KW-0443">Lipid metabolism</keyword>
<dbReference type="AlphaFoldDB" id="A0A8J2Q6W2"/>
<comment type="caution">
    <text evidence="11">The sequence shown here is derived from an EMBL/GenBank/DDBJ whole genome shotgun (WGS) entry which is preliminary data.</text>
</comment>
<proteinExistence type="inferred from homology"/>
<dbReference type="PIRSF" id="PIRSF000862">
    <property type="entry name" value="Steryl_ester_lip"/>
    <property type="match status" value="1"/>
</dbReference>
<accession>A0A8J2Q6W2</accession>
<feature type="active site" description="Nucleophile" evidence="8">
    <location>
        <position position="141"/>
    </location>
</feature>
<keyword evidence="3 7" id="KW-0378">Hydrolase</keyword>
<evidence type="ECO:0000256" key="5">
    <source>
        <dbReference type="ARBA" id="ARBA00023098"/>
    </source>
</evidence>
<evidence type="ECO:0000259" key="10">
    <source>
        <dbReference type="Pfam" id="PF04083"/>
    </source>
</evidence>
<feature type="domain" description="Partial AB-hydrolase lipase" evidence="10">
    <location>
        <begin position="38"/>
        <end position="97"/>
    </location>
</feature>
<feature type="signal peptide" evidence="9">
    <location>
        <begin position="1"/>
        <end position="24"/>
    </location>
</feature>
<dbReference type="GO" id="GO:0016042">
    <property type="term" value="P:lipid catabolic process"/>
    <property type="evidence" value="ECO:0007669"/>
    <property type="project" value="UniProtKB-KW"/>
</dbReference>
<name>A0A8J2Q6W2_9BILA</name>
<dbReference type="InterPro" id="IPR029058">
    <property type="entry name" value="AB_hydrolase_fold"/>
</dbReference>
<reference evidence="11" key="1">
    <citation type="submission" date="2021-09" db="EMBL/GenBank/DDBJ databases">
        <authorList>
            <consortium name="Pathogen Informatics"/>
        </authorList>
    </citation>
    <scope>NUCLEOTIDE SEQUENCE</scope>
</reference>
<evidence type="ECO:0000256" key="7">
    <source>
        <dbReference type="PIRNR" id="PIRNR000862"/>
    </source>
</evidence>
<dbReference type="PANTHER" id="PTHR11005">
    <property type="entry name" value="LYSOSOMAL ACID LIPASE-RELATED"/>
    <property type="match status" value="1"/>
</dbReference>
<feature type="chain" id="PRO_5035246075" description="Lipase" evidence="9">
    <location>
        <begin position="25"/>
        <end position="385"/>
    </location>
</feature>
<evidence type="ECO:0000256" key="3">
    <source>
        <dbReference type="ARBA" id="ARBA00022801"/>
    </source>
</evidence>
<dbReference type="EMBL" id="CAKAEH010001858">
    <property type="protein sequence ID" value="CAG9539870.1"/>
    <property type="molecule type" value="Genomic_DNA"/>
</dbReference>
<feature type="active site" description="Charge relay system" evidence="8">
    <location>
        <position position="314"/>
    </location>
</feature>
<evidence type="ECO:0000256" key="4">
    <source>
        <dbReference type="ARBA" id="ARBA00022963"/>
    </source>
</evidence>
<evidence type="ECO:0000256" key="8">
    <source>
        <dbReference type="PIRSR" id="PIRSR000862-1"/>
    </source>
</evidence>
<evidence type="ECO:0000313" key="11">
    <source>
        <dbReference type="EMBL" id="CAG9539870.1"/>
    </source>
</evidence>
<evidence type="ECO:0000256" key="9">
    <source>
        <dbReference type="SAM" id="SignalP"/>
    </source>
</evidence>
<keyword evidence="12" id="KW-1185">Reference proteome</keyword>
<dbReference type="InterPro" id="IPR006693">
    <property type="entry name" value="AB_hydrolase_lipase"/>
</dbReference>
<evidence type="ECO:0000256" key="1">
    <source>
        <dbReference type="ARBA" id="ARBA00010701"/>
    </source>
</evidence>
<dbReference type="FunFam" id="3.40.50.1820:FF:000057">
    <property type="entry name" value="Lipase"/>
    <property type="match status" value="1"/>
</dbReference>
<feature type="active site" description="Charge relay system" evidence="8">
    <location>
        <position position="346"/>
    </location>
</feature>